<comment type="similarity">
    <text evidence="6">Belongs to the peptidase M48 family.</text>
</comment>
<reference evidence="10" key="1">
    <citation type="journal article" date="2019" name="Int. J. Syst. Evol. Microbiol.">
        <title>The Global Catalogue of Microorganisms (GCM) 10K type strain sequencing project: providing services to taxonomists for standard genome sequencing and annotation.</title>
        <authorList>
            <consortium name="The Broad Institute Genomics Platform"/>
            <consortium name="The Broad Institute Genome Sequencing Center for Infectious Disease"/>
            <person name="Wu L."/>
            <person name="Ma J."/>
        </authorList>
    </citation>
    <scope>NUCLEOTIDE SEQUENCE [LARGE SCALE GENOMIC DNA]</scope>
    <source>
        <strain evidence="10">CGMCC 4.1782</strain>
    </source>
</reference>
<feature type="domain" description="Peptidase M48" evidence="8">
    <location>
        <begin position="171"/>
        <end position="331"/>
    </location>
</feature>
<evidence type="ECO:0000256" key="6">
    <source>
        <dbReference type="RuleBase" id="RU003983"/>
    </source>
</evidence>
<organism evidence="9 10">
    <name type="scientific">Pontibacter ruber</name>
    <dbReference type="NCBI Taxonomy" id="1343895"/>
    <lineage>
        <taxon>Bacteria</taxon>
        <taxon>Pseudomonadati</taxon>
        <taxon>Bacteroidota</taxon>
        <taxon>Cytophagia</taxon>
        <taxon>Cytophagales</taxon>
        <taxon>Hymenobacteraceae</taxon>
        <taxon>Pontibacter</taxon>
    </lineage>
</organism>
<gene>
    <name evidence="9" type="ORF">ACFSKP_17595</name>
</gene>
<feature type="transmembrane region" description="Helical" evidence="7">
    <location>
        <begin position="240"/>
        <end position="261"/>
    </location>
</feature>
<evidence type="ECO:0000313" key="10">
    <source>
        <dbReference type="Proteomes" id="UP001597374"/>
    </source>
</evidence>
<evidence type="ECO:0000259" key="8">
    <source>
        <dbReference type="Pfam" id="PF01435"/>
    </source>
</evidence>
<evidence type="ECO:0000256" key="2">
    <source>
        <dbReference type="ARBA" id="ARBA00022723"/>
    </source>
</evidence>
<protein>
    <submittedName>
        <fullName evidence="9">M48 family metallopeptidase</fullName>
    </submittedName>
</protein>
<comment type="cofactor">
    <cofactor evidence="6">
        <name>Zn(2+)</name>
        <dbReference type="ChEBI" id="CHEBI:29105"/>
    </cofactor>
    <text evidence="6">Binds 1 zinc ion per subunit.</text>
</comment>
<keyword evidence="3 6" id="KW-0378">Hydrolase</keyword>
<keyword evidence="7" id="KW-1133">Transmembrane helix</keyword>
<keyword evidence="5 6" id="KW-0482">Metalloprotease</keyword>
<proteinExistence type="inferred from homology"/>
<dbReference type="PANTHER" id="PTHR22726">
    <property type="entry name" value="METALLOENDOPEPTIDASE OMA1"/>
    <property type="match status" value="1"/>
</dbReference>
<dbReference type="InterPro" id="IPR001915">
    <property type="entry name" value="Peptidase_M48"/>
</dbReference>
<evidence type="ECO:0000256" key="7">
    <source>
        <dbReference type="SAM" id="Phobius"/>
    </source>
</evidence>
<evidence type="ECO:0000256" key="1">
    <source>
        <dbReference type="ARBA" id="ARBA00022670"/>
    </source>
</evidence>
<dbReference type="Gene3D" id="3.30.2010.10">
    <property type="entry name" value="Metalloproteases ('zincins'), catalytic domain"/>
    <property type="match status" value="1"/>
</dbReference>
<dbReference type="Pfam" id="PF01435">
    <property type="entry name" value="Peptidase_M48"/>
    <property type="match status" value="1"/>
</dbReference>
<dbReference type="EMBL" id="JBHUIM010000003">
    <property type="protein sequence ID" value="MFD2248087.1"/>
    <property type="molecule type" value="Genomic_DNA"/>
</dbReference>
<accession>A0ABW5D0D1</accession>
<evidence type="ECO:0000313" key="9">
    <source>
        <dbReference type="EMBL" id="MFD2248087.1"/>
    </source>
</evidence>
<dbReference type="PANTHER" id="PTHR22726:SF1">
    <property type="entry name" value="METALLOENDOPEPTIDASE OMA1, MITOCHONDRIAL"/>
    <property type="match status" value="1"/>
</dbReference>
<comment type="caution">
    <text evidence="9">The sequence shown here is derived from an EMBL/GenBank/DDBJ whole genome shotgun (WGS) entry which is preliminary data.</text>
</comment>
<evidence type="ECO:0000256" key="3">
    <source>
        <dbReference type="ARBA" id="ARBA00022801"/>
    </source>
</evidence>
<keyword evidence="10" id="KW-1185">Reference proteome</keyword>
<dbReference type="RefSeq" id="WP_250431977.1">
    <property type="nucleotide sequence ID" value="NZ_JALPRR010000004.1"/>
</dbReference>
<dbReference type="InterPro" id="IPR051156">
    <property type="entry name" value="Mito/Outer_Membr_Metalloprot"/>
</dbReference>
<dbReference type="CDD" id="cd07332">
    <property type="entry name" value="M48C_Oma1_like"/>
    <property type="match status" value="1"/>
</dbReference>
<feature type="transmembrane region" description="Helical" evidence="7">
    <location>
        <begin position="102"/>
        <end position="128"/>
    </location>
</feature>
<keyword evidence="1 6" id="KW-0645">Protease</keyword>
<sequence length="356" mass="40086">MEYEGKYYNGRVSKGIPAFIVLEENGISINYSTGEENGHVFWELEGIQQSEFNDATTLLRYGKYPQQSIAVFEQGFREALQQKYKGSAFLKSNYTSFLNTGLLGLAVVGLSLFALTMAFFIWGVPFLADRAAAHFPRDFERELGTNLHEKMLMAYDVDSARTVALNKYLDNLQVTSDFPIDAVVVKGDEVSAYAVPGGFVVLHDGLLQKMERHEELAGLLGHEIGHVQLRHSTRAMARSLSYYMLLSLLFGDVTGIAGVIIDNASTLHNLEYSREAEQEADKAGLVLLQQNKLDPKGMVWLMERLDSGEPEYMEFISTHPRTQNRIEELNRQIKEAKYKPASNPALEAAWEELKKK</sequence>
<evidence type="ECO:0000256" key="5">
    <source>
        <dbReference type="ARBA" id="ARBA00023049"/>
    </source>
</evidence>
<keyword evidence="7" id="KW-0812">Transmembrane</keyword>
<keyword evidence="7" id="KW-0472">Membrane</keyword>
<keyword evidence="4 6" id="KW-0862">Zinc</keyword>
<name>A0ABW5D0D1_9BACT</name>
<dbReference type="Proteomes" id="UP001597374">
    <property type="component" value="Unassembled WGS sequence"/>
</dbReference>
<evidence type="ECO:0000256" key="4">
    <source>
        <dbReference type="ARBA" id="ARBA00022833"/>
    </source>
</evidence>
<keyword evidence="2" id="KW-0479">Metal-binding</keyword>